<dbReference type="OrthoDB" id="6436442at2759"/>
<dbReference type="InterPro" id="IPR043502">
    <property type="entry name" value="DNA/RNA_pol_sf"/>
</dbReference>
<keyword evidence="2" id="KW-0548">Nucleotidyltransferase</keyword>
<dbReference type="EMBL" id="BMAW01078509">
    <property type="protein sequence ID" value="GFU11322.1"/>
    <property type="molecule type" value="Genomic_DNA"/>
</dbReference>
<proteinExistence type="predicted"/>
<dbReference type="Gene3D" id="3.30.70.270">
    <property type="match status" value="1"/>
</dbReference>
<evidence type="ECO:0000313" key="2">
    <source>
        <dbReference type="EMBL" id="GFU11322.1"/>
    </source>
</evidence>
<dbReference type="GO" id="GO:0003964">
    <property type="term" value="F:RNA-directed DNA polymerase activity"/>
    <property type="evidence" value="ECO:0007669"/>
    <property type="project" value="UniProtKB-KW"/>
</dbReference>
<dbReference type="AlphaFoldDB" id="A0A8X6Q892"/>
<dbReference type="SUPFAM" id="SSF56672">
    <property type="entry name" value="DNA/RNA polymerases"/>
    <property type="match status" value="1"/>
</dbReference>
<keyword evidence="2" id="KW-0695">RNA-directed DNA polymerase</keyword>
<dbReference type="Proteomes" id="UP000887013">
    <property type="component" value="Unassembled WGS sequence"/>
</dbReference>
<reference evidence="2" key="1">
    <citation type="submission" date="2020-08" db="EMBL/GenBank/DDBJ databases">
        <title>Multicomponent nature underlies the extraordinary mechanical properties of spider dragline silk.</title>
        <authorList>
            <person name="Kono N."/>
            <person name="Nakamura H."/>
            <person name="Mori M."/>
            <person name="Yoshida Y."/>
            <person name="Ohtoshi R."/>
            <person name="Malay A.D."/>
            <person name="Moran D.A.P."/>
            <person name="Tomita M."/>
            <person name="Numata K."/>
            <person name="Arakawa K."/>
        </authorList>
    </citation>
    <scope>NUCLEOTIDE SEQUENCE</scope>
</reference>
<name>A0A8X6Q892_NEPPI</name>
<comment type="caution">
    <text evidence="2">The sequence shown here is derived from an EMBL/GenBank/DDBJ whole genome shotgun (WGS) entry which is preliminary data.</text>
</comment>
<protein>
    <submittedName>
        <fullName evidence="2">Reverse transcriptase domain-containing protein</fullName>
    </submittedName>
</protein>
<keyword evidence="2" id="KW-0808">Transferase</keyword>
<evidence type="ECO:0000259" key="1">
    <source>
        <dbReference type="Pfam" id="PF00078"/>
    </source>
</evidence>
<dbReference type="PANTHER" id="PTHR47331">
    <property type="entry name" value="PHD-TYPE DOMAIN-CONTAINING PROTEIN"/>
    <property type="match status" value="1"/>
</dbReference>
<keyword evidence="3" id="KW-1185">Reference proteome</keyword>
<evidence type="ECO:0000313" key="3">
    <source>
        <dbReference type="Proteomes" id="UP000887013"/>
    </source>
</evidence>
<accession>A0A8X6Q892</accession>
<dbReference type="InterPro" id="IPR000477">
    <property type="entry name" value="RT_dom"/>
</dbReference>
<dbReference type="InterPro" id="IPR043128">
    <property type="entry name" value="Rev_trsase/Diguanyl_cyclase"/>
</dbReference>
<sequence length="139" mass="16186">MYFRLNRVVVLADIEKSFLQIVLSEKDKDAVRFLFVEKIDKSIAQQFSEQVEVYRFKRLLFGVNSSPSLLAATIRLFIQKFRNLFPDVFEILDSCMYVNDLITGANDTREASKLSRGAKEIMSKASMNLRKWVTTFRTE</sequence>
<dbReference type="Pfam" id="PF00078">
    <property type="entry name" value="RVT_1"/>
    <property type="match status" value="1"/>
</dbReference>
<feature type="domain" description="Reverse transcriptase" evidence="1">
    <location>
        <begin position="6"/>
        <end position="129"/>
    </location>
</feature>
<organism evidence="2 3">
    <name type="scientific">Nephila pilipes</name>
    <name type="common">Giant wood spider</name>
    <name type="synonym">Nephila maculata</name>
    <dbReference type="NCBI Taxonomy" id="299642"/>
    <lineage>
        <taxon>Eukaryota</taxon>
        <taxon>Metazoa</taxon>
        <taxon>Ecdysozoa</taxon>
        <taxon>Arthropoda</taxon>
        <taxon>Chelicerata</taxon>
        <taxon>Arachnida</taxon>
        <taxon>Araneae</taxon>
        <taxon>Araneomorphae</taxon>
        <taxon>Entelegynae</taxon>
        <taxon>Araneoidea</taxon>
        <taxon>Nephilidae</taxon>
        <taxon>Nephila</taxon>
    </lineage>
</organism>
<dbReference type="Gene3D" id="3.10.10.10">
    <property type="entry name" value="HIV Type 1 Reverse Transcriptase, subunit A, domain 1"/>
    <property type="match status" value="1"/>
</dbReference>
<gene>
    <name evidence="2" type="primary">AVEN_203950_1</name>
    <name evidence="2" type="ORF">NPIL_211901</name>
</gene>